<dbReference type="EMBL" id="ACLK02000002">
    <property type="protein sequence ID" value="EFY08808.1"/>
    <property type="molecule type" value="Genomic_DNA"/>
</dbReference>
<dbReference type="PROSITE" id="PS01081">
    <property type="entry name" value="HTH_TETR_1"/>
    <property type="match status" value="1"/>
</dbReference>
<dbReference type="Pfam" id="PF00440">
    <property type="entry name" value="TetR_N"/>
    <property type="match status" value="1"/>
</dbReference>
<dbReference type="OrthoDB" id="9814200at2"/>
<dbReference type="PRINTS" id="PR00455">
    <property type="entry name" value="HTHTETR"/>
</dbReference>
<organism evidence="4 5">
    <name type="scientific">Erysipelothrix rhusiopathiae ATCC 19414</name>
    <dbReference type="NCBI Taxonomy" id="525280"/>
    <lineage>
        <taxon>Bacteria</taxon>
        <taxon>Bacillati</taxon>
        <taxon>Bacillota</taxon>
        <taxon>Erysipelotrichia</taxon>
        <taxon>Erysipelotrichales</taxon>
        <taxon>Erysipelotrichaceae</taxon>
        <taxon>Erysipelothrix</taxon>
    </lineage>
</organism>
<dbReference type="PANTHER" id="PTHR43479:SF11">
    <property type="entry name" value="ACREF_ENVCD OPERON REPRESSOR-RELATED"/>
    <property type="match status" value="1"/>
</dbReference>
<keyword evidence="1 2" id="KW-0238">DNA-binding</keyword>
<reference evidence="4" key="1">
    <citation type="submission" date="2011-01" db="EMBL/GenBank/DDBJ databases">
        <authorList>
            <person name="Muzny D."/>
            <person name="Qin X."/>
            <person name="Buhay C."/>
            <person name="Dugan-Rocha S."/>
            <person name="Ding Y."/>
            <person name="Chen G."/>
            <person name="Hawes A."/>
            <person name="Holder M."/>
            <person name="Jhangiani S."/>
            <person name="Johnson A."/>
            <person name="Khan Z."/>
            <person name="Li Z."/>
            <person name="Liu W."/>
            <person name="Liu X."/>
            <person name="Perez L."/>
            <person name="Shen H."/>
            <person name="Wang Q."/>
            <person name="Watt J."/>
            <person name="Xi L."/>
            <person name="Xin Y."/>
            <person name="Zhou J."/>
            <person name="Deng J."/>
            <person name="Jiang H."/>
            <person name="Liu Y."/>
            <person name="Qu J."/>
            <person name="Song X.-Z."/>
            <person name="Zhang L."/>
            <person name="Villasana D."/>
            <person name="Johnson A."/>
            <person name="Liu J."/>
            <person name="Liyanage D."/>
            <person name="Lorensuhewa L."/>
            <person name="Robinson T."/>
            <person name="Song A."/>
            <person name="Song B.-B."/>
            <person name="Dinh H."/>
            <person name="Thornton R."/>
            <person name="Coyle M."/>
            <person name="Francisco L."/>
            <person name="Jackson L."/>
            <person name="Javaid M."/>
            <person name="Korchina V."/>
            <person name="Kovar C."/>
            <person name="Mata R."/>
            <person name="Mathew T."/>
            <person name="Ngo R."/>
            <person name="Nguyen L."/>
            <person name="Nguyen N."/>
            <person name="Okwuonu G."/>
            <person name="Ongeri F."/>
            <person name="Pham C."/>
            <person name="Simmons D."/>
            <person name="Wilczek-Boney K."/>
            <person name="Hale W."/>
            <person name="Jakkamsetti A."/>
            <person name="Pham P."/>
            <person name="Ruth R."/>
            <person name="San Lucas F."/>
            <person name="Warren J."/>
            <person name="Zhang J."/>
            <person name="Zhao Z."/>
            <person name="Zhou C."/>
            <person name="Zhu D."/>
            <person name="Lee S."/>
            <person name="Bess C."/>
            <person name="Blankenburg K."/>
            <person name="Forbes L."/>
            <person name="Fu Q."/>
            <person name="Gubbala S."/>
            <person name="Hirani K."/>
            <person name="Jayaseelan J.C."/>
            <person name="Lara F."/>
            <person name="Munidasa M."/>
            <person name="Palculict T."/>
            <person name="Patil S."/>
            <person name="Pu L.-L."/>
            <person name="Saada N."/>
            <person name="Tang L."/>
            <person name="Weissenberger G."/>
            <person name="Zhu Y."/>
            <person name="Hemphill L."/>
            <person name="Shang Y."/>
            <person name="Youmans B."/>
            <person name="Ayvaz T."/>
            <person name="Ross M."/>
            <person name="Santibanez J."/>
            <person name="Aqrawi P."/>
            <person name="Gross S."/>
            <person name="Joshi V."/>
            <person name="Fowler G."/>
            <person name="Nazareth L."/>
            <person name="Reid J."/>
            <person name="Worley K."/>
            <person name="Petrosino J."/>
            <person name="Highlander S."/>
            <person name="Gibbs R."/>
        </authorList>
    </citation>
    <scope>NUCLEOTIDE SEQUENCE [LARGE SCALE GENOMIC DNA]</scope>
    <source>
        <strain evidence="4">ATCC 19414</strain>
    </source>
</reference>
<comment type="caution">
    <text evidence="4">The sequence shown here is derived from an EMBL/GenBank/DDBJ whole genome shotgun (WGS) entry which is preliminary data.</text>
</comment>
<proteinExistence type="predicted"/>
<dbReference type="SUPFAM" id="SSF46689">
    <property type="entry name" value="Homeodomain-like"/>
    <property type="match status" value="1"/>
</dbReference>
<keyword evidence="5" id="KW-1185">Reference proteome</keyword>
<dbReference type="Gene3D" id="1.10.357.10">
    <property type="entry name" value="Tetracycline Repressor, domain 2"/>
    <property type="match status" value="1"/>
</dbReference>
<dbReference type="InterPro" id="IPR023772">
    <property type="entry name" value="DNA-bd_HTH_TetR-type_CS"/>
</dbReference>
<protein>
    <submittedName>
        <fullName evidence="4">Transcriptional regulator, TetR family</fullName>
    </submittedName>
</protein>
<dbReference type="STRING" id="1648.A2I91_01640"/>
<evidence type="ECO:0000259" key="3">
    <source>
        <dbReference type="PROSITE" id="PS50977"/>
    </source>
</evidence>
<dbReference type="GO" id="GO:0003677">
    <property type="term" value="F:DNA binding"/>
    <property type="evidence" value="ECO:0007669"/>
    <property type="project" value="UniProtKB-UniRule"/>
</dbReference>
<evidence type="ECO:0000256" key="1">
    <source>
        <dbReference type="ARBA" id="ARBA00023125"/>
    </source>
</evidence>
<accession>E7FXA1</accession>
<feature type="DNA-binding region" description="H-T-H motif" evidence="2">
    <location>
        <begin position="25"/>
        <end position="44"/>
    </location>
</feature>
<evidence type="ECO:0000256" key="2">
    <source>
        <dbReference type="PROSITE-ProRule" id="PRU00335"/>
    </source>
</evidence>
<dbReference type="AlphaFoldDB" id="E7FXA1"/>
<dbReference type="InterPro" id="IPR001647">
    <property type="entry name" value="HTH_TetR"/>
</dbReference>
<evidence type="ECO:0000313" key="5">
    <source>
        <dbReference type="Proteomes" id="UP000003028"/>
    </source>
</evidence>
<dbReference type="RefSeq" id="WP_003774612.1">
    <property type="nucleotide sequence ID" value="NZ_ACLK02000002.1"/>
</dbReference>
<evidence type="ECO:0000313" key="4">
    <source>
        <dbReference type="EMBL" id="EFY08808.1"/>
    </source>
</evidence>
<dbReference type="PANTHER" id="PTHR43479">
    <property type="entry name" value="ACREF/ENVCD OPERON REPRESSOR-RELATED"/>
    <property type="match status" value="1"/>
</dbReference>
<feature type="domain" description="HTH tetR-type" evidence="3">
    <location>
        <begin position="2"/>
        <end position="62"/>
    </location>
</feature>
<gene>
    <name evidence="4" type="ORF">HMPREF0357_10915</name>
</gene>
<dbReference type="Proteomes" id="UP000003028">
    <property type="component" value="Unassembled WGS sequence"/>
</dbReference>
<dbReference type="InterPro" id="IPR050624">
    <property type="entry name" value="HTH-type_Tx_Regulator"/>
</dbReference>
<name>E7FXA1_ERYRH</name>
<dbReference type="PROSITE" id="PS50977">
    <property type="entry name" value="HTH_TETR_2"/>
    <property type="match status" value="1"/>
</dbReference>
<dbReference type="InterPro" id="IPR009057">
    <property type="entry name" value="Homeodomain-like_sf"/>
</dbReference>
<sequence>MKSIRKHILETAHIYFMKYGYQETSTRDIARDLGITQPAIYHYFKSKEILYFEVLNDFAIKIGDDLRIIAENSSMDLNTHLKSMSLFIQEKHPMNFNLLIHDMESLKSQSMRDTLYLVWQENYFQPFFNLFHLHENLLRDELTINQIVYQFLRILSTYITSVPTKNDQDNLCWIIDVFVRGITLS</sequence>